<evidence type="ECO:0000256" key="2">
    <source>
        <dbReference type="ARBA" id="ARBA00022448"/>
    </source>
</evidence>
<dbReference type="SUPFAM" id="SSF56935">
    <property type="entry name" value="Porins"/>
    <property type="match status" value="1"/>
</dbReference>
<dbReference type="PRINTS" id="PR00184">
    <property type="entry name" value="NEISSPPORIN"/>
</dbReference>
<evidence type="ECO:0000256" key="9">
    <source>
        <dbReference type="ARBA" id="ARBA00023237"/>
    </source>
</evidence>
<evidence type="ECO:0000256" key="10">
    <source>
        <dbReference type="SAM" id="SignalP"/>
    </source>
</evidence>
<keyword evidence="8" id="KW-0472">Membrane</keyword>
<evidence type="ECO:0000256" key="8">
    <source>
        <dbReference type="ARBA" id="ARBA00023136"/>
    </source>
</evidence>
<dbReference type="InterPro" id="IPR002299">
    <property type="entry name" value="Porin_Neis"/>
</dbReference>
<evidence type="ECO:0000256" key="4">
    <source>
        <dbReference type="ARBA" id="ARBA00022692"/>
    </source>
</evidence>
<reference evidence="12 13" key="1">
    <citation type="submission" date="2023-10" db="EMBL/GenBank/DDBJ databases">
        <title>Marine bacteria isolated from horseshoe crab.</title>
        <authorList>
            <person name="Cheng T.H."/>
        </authorList>
    </citation>
    <scope>NUCLEOTIDE SEQUENCE [LARGE SCALE GENOMIC DNA]</scope>
    <source>
        <strain evidence="12 13">HSC6</strain>
    </source>
</reference>
<comment type="caution">
    <text evidence="12">The sequence shown here is derived from an EMBL/GenBank/DDBJ whole genome shotgun (WGS) entry which is preliminary data.</text>
</comment>
<keyword evidence="13" id="KW-1185">Reference proteome</keyword>
<evidence type="ECO:0000256" key="6">
    <source>
        <dbReference type="ARBA" id="ARBA00023065"/>
    </source>
</evidence>
<dbReference type="RefSeq" id="WP_317522324.1">
    <property type="nucleotide sequence ID" value="NZ_JAWJZI010000004.1"/>
</dbReference>
<dbReference type="PANTHER" id="PTHR34501:SF2">
    <property type="entry name" value="OUTER MEMBRANE PORIN F-RELATED"/>
    <property type="match status" value="1"/>
</dbReference>
<comment type="subcellular location">
    <subcellularLocation>
        <location evidence="1">Cell outer membrane</location>
        <topology evidence="1">Multi-pass membrane protein</topology>
    </subcellularLocation>
</comment>
<keyword evidence="6" id="KW-0406">Ion transport</keyword>
<evidence type="ECO:0000256" key="3">
    <source>
        <dbReference type="ARBA" id="ARBA00022452"/>
    </source>
</evidence>
<dbReference type="CDD" id="cd00342">
    <property type="entry name" value="gram_neg_porins"/>
    <property type="match status" value="1"/>
</dbReference>
<organism evidence="12 13">
    <name type="scientific">Photobacterium rosenbergii</name>
    <dbReference type="NCBI Taxonomy" id="294936"/>
    <lineage>
        <taxon>Bacteria</taxon>
        <taxon>Pseudomonadati</taxon>
        <taxon>Pseudomonadota</taxon>
        <taxon>Gammaproteobacteria</taxon>
        <taxon>Vibrionales</taxon>
        <taxon>Vibrionaceae</taxon>
        <taxon>Photobacterium</taxon>
    </lineage>
</organism>
<evidence type="ECO:0000259" key="11">
    <source>
        <dbReference type="Pfam" id="PF13609"/>
    </source>
</evidence>
<name>A0ABU3ZHG1_9GAMM</name>
<keyword evidence="2" id="KW-0813">Transport</keyword>
<evidence type="ECO:0000256" key="7">
    <source>
        <dbReference type="ARBA" id="ARBA00023114"/>
    </source>
</evidence>
<evidence type="ECO:0000313" key="12">
    <source>
        <dbReference type="EMBL" id="MDV5169574.1"/>
    </source>
</evidence>
<sequence>MFSKQHIAISAIAVMASFSTYANDENSAIELYGQVAISAYSFAEDGKDTVNRIENESRIGFRGSKDMARAPTLVWQIEGNNVGWSDNEGDGQLGLRDTYAGFRDDSWGLIKFGRFDTPLYRIIDWPYSNPGLGNVFDWGSDIDGGANYSRQSDQISWDSPNWAGFTMTLAAGRGNNPEDSDSNFYGAAAHYSTGPLLLHAGYEYGTGRVVEIEDAASDSTLTATSDYMTYLTGFELNFDNGIGFFGAYKVMSAEYSNYDNAGAGSGTIENLIGGKQDQTSYSVGALYNIGYWQFKIGYAANSDLEIDSKKAEGTADNVISGQTIYFIDNNALIYLRLKAMEIDESDITEARLGVEYYF</sequence>
<dbReference type="Pfam" id="PF13609">
    <property type="entry name" value="Porin_4"/>
    <property type="match status" value="1"/>
</dbReference>
<dbReference type="Gene3D" id="2.40.160.10">
    <property type="entry name" value="Porin"/>
    <property type="match status" value="1"/>
</dbReference>
<dbReference type="PANTHER" id="PTHR34501">
    <property type="entry name" value="PROTEIN YDDL-RELATED"/>
    <property type="match status" value="1"/>
</dbReference>
<dbReference type="InterPro" id="IPR050298">
    <property type="entry name" value="Gram-neg_bact_OMP"/>
</dbReference>
<dbReference type="EMBL" id="JAWJZI010000004">
    <property type="protein sequence ID" value="MDV5169574.1"/>
    <property type="molecule type" value="Genomic_DNA"/>
</dbReference>
<keyword evidence="9" id="KW-0998">Cell outer membrane</keyword>
<dbReference type="InterPro" id="IPR023614">
    <property type="entry name" value="Porin_dom_sf"/>
</dbReference>
<dbReference type="InterPro" id="IPR033900">
    <property type="entry name" value="Gram_neg_porin_domain"/>
</dbReference>
<feature type="domain" description="Porin" evidence="11">
    <location>
        <begin position="11"/>
        <end position="338"/>
    </location>
</feature>
<keyword evidence="4" id="KW-0812">Transmembrane</keyword>
<keyword evidence="3" id="KW-1134">Transmembrane beta strand</keyword>
<dbReference type="Proteomes" id="UP001186452">
    <property type="component" value="Unassembled WGS sequence"/>
</dbReference>
<keyword evidence="7" id="KW-0626">Porin</keyword>
<feature type="chain" id="PRO_5047061726" evidence="10">
    <location>
        <begin position="23"/>
        <end position="358"/>
    </location>
</feature>
<evidence type="ECO:0000313" key="13">
    <source>
        <dbReference type="Proteomes" id="UP001186452"/>
    </source>
</evidence>
<feature type="signal peptide" evidence="10">
    <location>
        <begin position="1"/>
        <end position="22"/>
    </location>
</feature>
<evidence type="ECO:0000256" key="5">
    <source>
        <dbReference type="ARBA" id="ARBA00022729"/>
    </source>
</evidence>
<accession>A0ABU3ZHG1</accession>
<protein>
    <submittedName>
        <fullName evidence="12">Porin</fullName>
    </submittedName>
</protein>
<gene>
    <name evidence="12" type="ORF">R2X38_11255</name>
</gene>
<proteinExistence type="predicted"/>
<evidence type="ECO:0000256" key="1">
    <source>
        <dbReference type="ARBA" id="ARBA00004571"/>
    </source>
</evidence>
<keyword evidence="5 10" id="KW-0732">Signal</keyword>